<dbReference type="SMART" id="SM00530">
    <property type="entry name" value="HTH_XRE"/>
    <property type="match status" value="2"/>
</dbReference>
<sequence>MPKPDAAAAFDSAALRRAREARGLSRAELGRAAKTDAEVVAMWEDQGVVPTPARMKLAAEAVGLSVEDLYKPAQGGSPLAALRIRAGYGQRALAQRVGVSQPLVSRLERGSTELSQDVAKSFAEALGVTVDEVRAAADASRPDSPAPSEPRGRGGPAPVPAAPGRLGTTAHLVGVVRWDGSRDLVAAPASARPWRVYSPQGVDLDESDGLSDLLDGAATALRRRGYTAFRTHYEAEVVLDGETLCVLRAQVQPKSETRLKTLRALIVAFVPGATVGGSPVDPEVKRGWRDQLEAALPEHKWGQRLVVVAEPEDTLQWLGEQAWPDKPHTVILTSAPEGAPRVIAFHGGRAAAVLDPLGRSAEVAVDPDEPATLGDVAARLAAEGSPRTTDGPGM</sequence>
<dbReference type="HOGENOM" id="CLU_699992_0_0_11"/>
<dbReference type="Proteomes" id="UP000004816">
    <property type="component" value="Unassembled WGS sequence"/>
</dbReference>
<protein>
    <recommendedName>
        <fullName evidence="3">HTH cro/C1-type domain-containing protein</fullName>
    </recommendedName>
</protein>
<dbReference type="InterPro" id="IPR010982">
    <property type="entry name" value="Lambda_DNA-bd_dom_sf"/>
</dbReference>
<evidence type="ECO:0000256" key="1">
    <source>
        <dbReference type="ARBA" id="ARBA00023125"/>
    </source>
</evidence>
<name>U1LMA2_SEGRC</name>
<organism evidence="4 5">
    <name type="scientific">Segniliparus rugosus (strain ATCC BAA-974 / DSM 45345 / CCUG 50838 / CIP 108380 / JCM 13579 / CDC 945)</name>
    <dbReference type="NCBI Taxonomy" id="679197"/>
    <lineage>
        <taxon>Bacteria</taxon>
        <taxon>Bacillati</taxon>
        <taxon>Actinomycetota</taxon>
        <taxon>Actinomycetes</taxon>
        <taxon>Mycobacteriales</taxon>
        <taxon>Segniliparaceae</taxon>
        <taxon>Segniliparus</taxon>
    </lineage>
</organism>
<dbReference type="CDD" id="cd00093">
    <property type="entry name" value="HTH_XRE"/>
    <property type="match status" value="1"/>
</dbReference>
<evidence type="ECO:0000313" key="4">
    <source>
        <dbReference type="EMBL" id="ERG69101.1"/>
    </source>
</evidence>
<dbReference type="SUPFAM" id="SSF47413">
    <property type="entry name" value="lambda repressor-like DNA-binding domains"/>
    <property type="match status" value="2"/>
</dbReference>
<dbReference type="STRING" id="679197.HMPREF9336_04245"/>
<dbReference type="PANTHER" id="PTHR46797:SF1">
    <property type="entry name" value="METHYLPHOSPHONATE SYNTHASE"/>
    <property type="match status" value="1"/>
</dbReference>
<evidence type="ECO:0000259" key="3">
    <source>
        <dbReference type="PROSITE" id="PS50943"/>
    </source>
</evidence>
<dbReference type="PROSITE" id="PS50943">
    <property type="entry name" value="HTH_CROC1"/>
    <property type="match status" value="2"/>
</dbReference>
<dbReference type="Gene3D" id="1.10.260.40">
    <property type="entry name" value="lambda repressor-like DNA-binding domains"/>
    <property type="match status" value="2"/>
</dbReference>
<dbReference type="PANTHER" id="PTHR46797">
    <property type="entry name" value="HTH-TYPE TRANSCRIPTIONAL REGULATOR"/>
    <property type="match status" value="1"/>
</dbReference>
<dbReference type="Pfam" id="PF01381">
    <property type="entry name" value="HTH_3"/>
    <property type="match status" value="1"/>
</dbReference>
<keyword evidence="5" id="KW-1185">Reference proteome</keyword>
<feature type="region of interest" description="Disordered" evidence="2">
    <location>
        <begin position="135"/>
        <end position="166"/>
    </location>
</feature>
<dbReference type="InterPro" id="IPR050807">
    <property type="entry name" value="TransReg_Diox_bact_type"/>
</dbReference>
<dbReference type="RefSeq" id="WP_021030476.1">
    <property type="nucleotide sequence ID" value="NZ_KI391954.1"/>
</dbReference>
<dbReference type="EMBL" id="ACZI02000003">
    <property type="protein sequence ID" value="ERG69101.1"/>
    <property type="molecule type" value="Genomic_DNA"/>
</dbReference>
<dbReference type="GO" id="GO:0003677">
    <property type="term" value="F:DNA binding"/>
    <property type="evidence" value="ECO:0007669"/>
    <property type="project" value="UniProtKB-KW"/>
</dbReference>
<gene>
    <name evidence="4" type="ORF">HMPREF9336_04245</name>
</gene>
<evidence type="ECO:0000256" key="2">
    <source>
        <dbReference type="SAM" id="MobiDB-lite"/>
    </source>
</evidence>
<dbReference type="GO" id="GO:0003700">
    <property type="term" value="F:DNA-binding transcription factor activity"/>
    <property type="evidence" value="ECO:0007669"/>
    <property type="project" value="TreeGrafter"/>
</dbReference>
<evidence type="ECO:0000313" key="5">
    <source>
        <dbReference type="Proteomes" id="UP000004816"/>
    </source>
</evidence>
<reference evidence="4 5" key="1">
    <citation type="journal article" date="2011" name="Stand. Genomic Sci.">
        <title>High quality draft genome sequence of Segniliparus rugosus CDC 945(T)= (ATCC BAA-974(T)).</title>
        <authorList>
            <person name="Earl A.M."/>
            <person name="Desjardins C.A."/>
            <person name="Fitzgerald M.G."/>
            <person name="Arachchi H.M."/>
            <person name="Zeng Q."/>
            <person name="Mehta T."/>
            <person name="Griggs A."/>
            <person name="Birren B.W."/>
            <person name="Toney N.C."/>
            <person name="Carr J."/>
            <person name="Posey J."/>
            <person name="Butler W.R."/>
        </authorList>
    </citation>
    <scope>NUCLEOTIDE SEQUENCE [LARGE SCALE GENOMIC DNA]</scope>
    <source>
        <strain evidence="5">ATCC BAA-974 / DSM 45345 / CCUG 50838 / CIP 108380 / JCM 13579 / CDC 945</strain>
    </source>
</reference>
<comment type="caution">
    <text evidence="4">The sequence shown here is derived from an EMBL/GenBank/DDBJ whole genome shotgun (WGS) entry which is preliminary data.</text>
</comment>
<accession>U1LMA2</accession>
<dbReference type="InterPro" id="IPR001387">
    <property type="entry name" value="Cro/C1-type_HTH"/>
</dbReference>
<proteinExistence type="predicted"/>
<keyword evidence="1" id="KW-0238">DNA-binding</keyword>
<dbReference type="GO" id="GO:0005829">
    <property type="term" value="C:cytosol"/>
    <property type="evidence" value="ECO:0007669"/>
    <property type="project" value="TreeGrafter"/>
</dbReference>
<feature type="domain" description="HTH cro/C1-type" evidence="3">
    <location>
        <begin position="79"/>
        <end position="133"/>
    </location>
</feature>
<feature type="domain" description="HTH cro/C1-type" evidence="3">
    <location>
        <begin position="15"/>
        <end position="69"/>
    </location>
</feature>
<dbReference type="AlphaFoldDB" id="U1LMA2"/>